<protein>
    <recommendedName>
        <fullName evidence="4">Serpentine Receptor, class H</fullName>
    </recommendedName>
</protein>
<dbReference type="AlphaFoldDB" id="A0A9P1N603"/>
<evidence type="ECO:0000256" key="1">
    <source>
        <dbReference type="SAM" id="Phobius"/>
    </source>
</evidence>
<accession>A0A9P1N603</accession>
<feature type="transmembrane region" description="Helical" evidence="1">
    <location>
        <begin position="63"/>
        <end position="87"/>
    </location>
</feature>
<dbReference type="Proteomes" id="UP001152747">
    <property type="component" value="Unassembled WGS sequence"/>
</dbReference>
<feature type="transmembrane region" description="Helical" evidence="1">
    <location>
        <begin position="250"/>
        <end position="273"/>
    </location>
</feature>
<feature type="transmembrane region" description="Helical" evidence="1">
    <location>
        <begin position="205"/>
        <end position="230"/>
    </location>
</feature>
<dbReference type="PANTHER" id="PTHR22941">
    <property type="entry name" value="SERPENTINE RECEPTOR"/>
    <property type="match status" value="1"/>
</dbReference>
<keyword evidence="3" id="KW-1185">Reference proteome</keyword>
<dbReference type="InterPro" id="IPR053220">
    <property type="entry name" value="Nematode_rcpt-like_serp_H"/>
</dbReference>
<gene>
    <name evidence="2" type="ORF">CAMP_LOCUS13726</name>
</gene>
<evidence type="ECO:0000313" key="2">
    <source>
        <dbReference type="EMBL" id="CAI5451089.1"/>
    </source>
</evidence>
<keyword evidence="1" id="KW-1133">Transmembrane helix</keyword>
<feature type="transmembrane region" description="Helical" evidence="1">
    <location>
        <begin position="285"/>
        <end position="307"/>
    </location>
</feature>
<keyword evidence="1" id="KW-0812">Transmembrane</keyword>
<evidence type="ECO:0008006" key="4">
    <source>
        <dbReference type="Google" id="ProtNLM"/>
    </source>
</evidence>
<dbReference type="InterPro" id="IPR019422">
    <property type="entry name" value="7TM_GPCR_serpentine_rcpt_Srh"/>
</dbReference>
<reference evidence="2" key="1">
    <citation type="submission" date="2022-11" db="EMBL/GenBank/DDBJ databases">
        <authorList>
            <person name="Kikuchi T."/>
        </authorList>
    </citation>
    <scope>NUCLEOTIDE SEQUENCE</scope>
    <source>
        <strain evidence="2">PS1010</strain>
    </source>
</reference>
<evidence type="ECO:0000313" key="3">
    <source>
        <dbReference type="Proteomes" id="UP001152747"/>
    </source>
</evidence>
<organism evidence="2 3">
    <name type="scientific">Caenorhabditis angaria</name>
    <dbReference type="NCBI Taxonomy" id="860376"/>
    <lineage>
        <taxon>Eukaryota</taxon>
        <taxon>Metazoa</taxon>
        <taxon>Ecdysozoa</taxon>
        <taxon>Nematoda</taxon>
        <taxon>Chromadorea</taxon>
        <taxon>Rhabditida</taxon>
        <taxon>Rhabditina</taxon>
        <taxon>Rhabditomorpha</taxon>
        <taxon>Rhabditoidea</taxon>
        <taxon>Rhabditidae</taxon>
        <taxon>Peloderinae</taxon>
        <taxon>Caenorhabditis</taxon>
    </lineage>
</organism>
<feature type="transmembrane region" description="Helical" evidence="1">
    <location>
        <begin position="107"/>
        <end position="128"/>
    </location>
</feature>
<feature type="transmembrane region" description="Helical" evidence="1">
    <location>
        <begin position="29"/>
        <end position="51"/>
    </location>
</feature>
<name>A0A9P1N603_9PELO</name>
<comment type="caution">
    <text evidence="2">The sequence shown here is derived from an EMBL/GenBank/DDBJ whole genome shotgun (WGS) entry which is preliminary data.</text>
</comment>
<dbReference type="EMBL" id="CANHGI010000005">
    <property type="protein sequence ID" value="CAI5451089.1"/>
    <property type="molecule type" value="Genomic_DNA"/>
</dbReference>
<dbReference type="OrthoDB" id="5825091at2759"/>
<dbReference type="Pfam" id="PF10318">
    <property type="entry name" value="7TM_GPCR_Srh"/>
    <property type="match status" value="1"/>
</dbReference>
<dbReference type="PANTHER" id="PTHR22941:SF307">
    <property type="entry name" value="SERPENTINE RECEPTOR, CLASS H"/>
    <property type="match status" value="1"/>
</dbReference>
<keyword evidence="1" id="KW-0472">Membrane</keyword>
<sequence length="344" mass="40312">MEEYYRLNYSIQCKDSHFNFFDSYTFPEIFGRVLGFIVIPVDFFGVFCVIKKTPIKFKTMRNCLLYLQFLIIFLDLLLTFFMTPFVFFPACAGFTIGFFHDWNVPMAFQTFIAIVAVSMMNLTMPIIFENRHNTIVRGKFRITRRISRFMFYLINISLPTIVQYPVFISIPDQEHAALAVLKLIPCPIEEYFKQSIFVLNIENTTALICLSITLLTGVGQMIIFSTHSMYHLRKMHNFASKNTQKLQKSVFFSLCAQLSISTSILVVPLSYIWYSIHMTYYNQALSNFCFFLIALHGCFATVVMLLCHKYYRLFIVSIFKRDFKQNSRMFHSTSSGLHSRAFYE</sequence>
<feature type="transmembrane region" description="Helical" evidence="1">
    <location>
        <begin position="149"/>
        <end position="170"/>
    </location>
</feature>
<proteinExistence type="predicted"/>